<feature type="domain" description="CDT1 Geminin-binding" evidence="4">
    <location>
        <begin position="89"/>
        <end position="218"/>
    </location>
</feature>
<evidence type="ECO:0000313" key="6">
    <source>
        <dbReference type="Proteomes" id="UP000195402"/>
    </source>
</evidence>
<dbReference type="GO" id="GO:0071163">
    <property type="term" value="P:DNA replication preinitiation complex assembly"/>
    <property type="evidence" value="ECO:0007669"/>
    <property type="project" value="InterPro"/>
</dbReference>
<protein>
    <submittedName>
        <fullName evidence="5">CDT1 Geminin-binding domain-like</fullName>
    </submittedName>
</protein>
<evidence type="ECO:0000256" key="1">
    <source>
        <dbReference type="ARBA" id="ARBA00008356"/>
    </source>
</evidence>
<dbReference type="OrthoDB" id="341730at2759"/>
<organism evidence="5 6">
    <name type="scientific">Macleaya cordata</name>
    <name type="common">Five-seeded plume-poppy</name>
    <name type="synonym">Bocconia cordata</name>
    <dbReference type="NCBI Taxonomy" id="56857"/>
    <lineage>
        <taxon>Eukaryota</taxon>
        <taxon>Viridiplantae</taxon>
        <taxon>Streptophyta</taxon>
        <taxon>Embryophyta</taxon>
        <taxon>Tracheophyta</taxon>
        <taxon>Spermatophyta</taxon>
        <taxon>Magnoliopsida</taxon>
        <taxon>Ranunculales</taxon>
        <taxon>Papaveraceae</taxon>
        <taxon>Papaveroideae</taxon>
        <taxon>Macleaya</taxon>
    </lineage>
</organism>
<dbReference type="GO" id="GO:0030174">
    <property type="term" value="P:regulation of DNA-templated DNA replication initiation"/>
    <property type="evidence" value="ECO:0007669"/>
    <property type="project" value="InterPro"/>
</dbReference>
<evidence type="ECO:0000256" key="2">
    <source>
        <dbReference type="ARBA" id="ARBA00023306"/>
    </source>
</evidence>
<dbReference type="InterPro" id="IPR032054">
    <property type="entry name" value="Cdt1_C"/>
</dbReference>
<dbReference type="Pfam" id="PF08839">
    <property type="entry name" value="CDT1"/>
    <property type="match status" value="1"/>
</dbReference>
<dbReference type="EMBL" id="MVGT01002562">
    <property type="protein sequence ID" value="OVA07403.1"/>
    <property type="molecule type" value="Genomic_DNA"/>
</dbReference>
<name>A0A200QAA2_MACCD</name>
<dbReference type="OMA" id="THPEGCD"/>
<dbReference type="Proteomes" id="UP000195402">
    <property type="component" value="Unassembled WGS sequence"/>
</dbReference>
<dbReference type="CDD" id="cd08674">
    <property type="entry name" value="Cdt1_m"/>
    <property type="match status" value="1"/>
</dbReference>
<dbReference type="GO" id="GO:0005634">
    <property type="term" value="C:nucleus"/>
    <property type="evidence" value="ECO:0007669"/>
    <property type="project" value="TreeGrafter"/>
</dbReference>
<comment type="caution">
    <text evidence="5">The sequence shown here is derived from an EMBL/GenBank/DDBJ whole genome shotgun (WGS) entry which is preliminary data.</text>
</comment>
<dbReference type="Pfam" id="PF16679">
    <property type="entry name" value="CDT1_C"/>
    <property type="match status" value="1"/>
</dbReference>
<dbReference type="GO" id="GO:0000278">
    <property type="term" value="P:mitotic cell cycle"/>
    <property type="evidence" value="ECO:0007669"/>
    <property type="project" value="TreeGrafter"/>
</dbReference>
<dbReference type="InParanoid" id="A0A200QAA2"/>
<feature type="region of interest" description="Disordered" evidence="3">
    <location>
        <begin position="1"/>
        <end position="37"/>
    </location>
</feature>
<keyword evidence="2" id="KW-0131">Cell cycle</keyword>
<comment type="similarity">
    <text evidence="1">Belongs to the Cdt1 family.</text>
</comment>
<dbReference type="InterPro" id="IPR038090">
    <property type="entry name" value="Cdt1_C_WH_dom_sf"/>
</dbReference>
<dbReference type="InterPro" id="IPR045173">
    <property type="entry name" value="Cdt1"/>
</dbReference>
<keyword evidence="6" id="KW-1185">Reference proteome</keyword>
<dbReference type="GO" id="GO:0003677">
    <property type="term" value="F:DNA binding"/>
    <property type="evidence" value="ECO:0007669"/>
    <property type="project" value="InterPro"/>
</dbReference>
<dbReference type="GO" id="GO:0070182">
    <property type="term" value="F:DNA polymerase binding"/>
    <property type="evidence" value="ECO:0007669"/>
    <property type="project" value="TreeGrafter"/>
</dbReference>
<dbReference type="Gene3D" id="1.10.10.1420">
    <property type="entry name" value="DNA replication factor Cdt1, C-terminal WH domain"/>
    <property type="match status" value="1"/>
</dbReference>
<dbReference type="STRING" id="56857.A0A200QAA2"/>
<dbReference type="SMART" id="SM01075">
    <property type="entry name" value="CDT1"/>
    <property type="match status" value="1"/>
</dbReference>
<reference evidence="5 6" key="1">
    <citation type="journal article" date="2017" name="Mol. Plant">
        <title>The Genome of Medicinal Plant Macleaya cordata Provides New Insights into Benzylisoquinoline Alkaloids Metabolism.</title>
        <authorList>
            <person name="Liu X."/>
            <person name="Liu Y."/>
            <person name="Huang P."/>
            <person name="Ma Y."/>
            <person name="Qing Z."/>
            <person name="Tang Q."/>
            <person name="Cao H."/>
            <person name="Cheng P."/>
            <person name="Zheng Y."/>
            <person name="Yuan Z."/>
            <person name="Zhou Y."/>
            <person name="Liu J."/>
            <person name="Tang Z."/>
            <person name="Zhuo Y."/>
            <person name="Zhang Y."/>
            <person name="Yu L."/>
            <person name="Huang J."/>
            <person name="Yang P."/>
            <person name="Peng Q."/>
            <person name="Zhang J."/>
            <person name="Jiang W."/>
            <person name="Zhang Z."/>
            <person name="Lin K."/>
            <person name="Ro D.K."/>
            <person name="Chen X."/>
            <person name="Xiong X."/>
            <person name="Shang Y."/>
            <person name="Huang S."/>
            <person name="Zeng J."/>
        </authorList>
    </citation>
    <scope>NUCLEOTIDE SEQUENCE [LARGE SCALE GENOMIC DNA]</scope>
    <source>
        <strain evidence="6">cv. BLH2017</strain>
        <tissue evidence="5">Root</tissue>
    </source>
</reference>
<dbReference type="InterPro" id="IPR014939">
    <property type="entry name" value="CDT1_Gemini-bd-like"/>
</dbReference>
<feature type="region of interest" description="Disordered" evidence="3">
    <location>
        <begin position="351"/>
        <end position="370"/>
    </location>
</feature>
<evidence type="ECO:0000256" key="3">
    <source>
        <dbReference type="SAM" id="MobiDB-lite"/>
    </source>
</evidence>
<dbReference type="GO" id="GO:0000076">
    <property type="term" value="P:DNA replication checkpoint signaling"/>
    <property type="evidence" value="ECO:0007669"/>
    <property type="project" value="TreeGrafter"/>
</dbReference>
<dbReference type="PANTHER" id="PTHR28637:SF13">
    <property type="entry name" value="EXPRESSED PROTEIN"/>
    <property type="match status" value="1"/>
</dbReference>
<proteinExistence type="inferred from homology"/>
<gene>
    <name evidence="5" type="ORF">BVC80_8825g10</name>
</gene>
<dbReference type="SUPFAM" id="SSF46785">
    <property type="entry name" value="Winged helix' DNA-binding domain"/>
    <property type="match status" value="1"/>
</dbReference>
<dbReference type="AlphaFoldDB" id="A0A200QAA2"/>
<evidence type="ECO:0000313" key="5">
    <source>
        <dbReference type="EMBL" id="OVA07403.1"/>
    </source>
</evidence>
<sequence length="549" mass="61383">MEQERCEETTQDVLDFECKSDPPIAKKSSAFPSQSAEIVKSNDSINNLASPTPEKTIHPPRIKNRGVALPLRAVEQNEGNSTEDEAVKLPDKYKILAEFFYRIGSSVRLLSLYKKLPTFQNICTQVEVLTKRKLSYTHLAQIKYILPEAVQVEKILVRDEKNLCMKPDMKVTLLLDVIEAHPDQSPFMVLRQVFHERLLTFFTNLPEGCDIPEATLPVLISQKNQLNFQEPLPEGSCIESRPTSIELEPLSNSAHLSPSFSRRFSQKIIVPETEKTNLLAAPLPPVPLKPGNEMNQDIKNLQQKEPVFQVSESTSLKSLSELIFGPQCSVSSSDCENSPMKSVSGPHQLMIETPAQPTPQRRSVSSSDDKVISESGISSHLVAKRSLNFLSPLKGDGNASSSIPDESKQYRDNNLQTAAAKRILVVDGVTASPPLVQTVEENSSQKMSQTVLTKHQQMLASLPNLINLIHRIFQSTNCSSITKQELVHKIISEDIWIVETREVEEQLDLLEELVPDWIHKKLVSSGDLLYSVRKVSDLESIRARLVEAV</sequence>
<dbReference type="InterPro" id="IPR036390">
    <property type="entry name" value="WH_DNA-bd_sf"/>
</dbReference>
<evidence type="ECO:0000259" key="4">
    <source>
        <dbReference type="SMART" id="SM01075"/>
    </source>
</evidence>
<dbReference type="PANTHER" id="PTHR28637">
    <property type="entry name" value="DNA REPLICATION FACTOR CDT1"/>
    <property type="match status" value="1"/>
</dbReference>
<accession>A0A200QAA2</accession>